<name>A0A2K3JSE5_TRIPR</name>
<evidence type="ECO:0000313" key="2">
    <source>
        <dbReference type="EMBL" id="PNX56961.1"/>
    </source>
</evidence>
<protein>
    <submittedName>
        <fullName evidence="2">Uncharacterized protein</fullName>
    </submittedName>
</protein>
<feature type="compositionally biased region" description="Polar residues" evidence="1">
    <location>
        <begin position="1"/>
        <end position="23"/>
    </location>
</feature>
<evidence type="ECO:0000256" key="1">
    <source>
        <dbReference type="SAM" id="MobiDB-lite"/>
    </source>
</evidence>
<accession>A0A2K3JSE5</accession>
<dbReference type="AlphaFoldDB" id="A0A2K3JSE5"/>
<reference evidence="2 3" key="2">
    <citation type="journal article" date="2017" name="Front. Plant Sci.">
        <title>Gene Classification and Mining of Molecular Markers Useful in Red Clover (Trifolium pratense) Breeding.</title>
        <authorList>
            <person name="Istvanek J."/>
            <person name="Dluhosova J."/>
            <person name="Dluhos P."/>
            <person name="Patkova L."/>
            <person name="Nedelnik J."/>
            <person name="Repkova J."/>
        </authorList>
    </citation>
    <scope>NUCLEOTIDE SEQUENCE [LARGE SCALE GENOMIC DNA]</scope>
    <source>
        <strain evidence="3">cv. Tatra</strain>
        <tissue evidence="2">Young leaves</tissue>
    </source>
</reference>
<dbReference type="ExpressionAtlas" id="A0A2K3JSE5">
    <property type="expression patterns" value="baseline"/>
</dbReference>
<proteinExistence type="predicted"/>
<sequence>MDSQTLSSSSSQFPEQPNNTLLNGVNGHGSDSDDGFLSGEDETEPSRPILVHPDAIKSTGVVEQPPLDAESPRPIAKITDDDEDVAE</sequence>
<gene>
    <name evidence="2" type="ORF">L195_g058458</name>
</gene>
<feature type="region of interest" description="Disordered" evidence="1">
    <location>
        <begin position="1"/>
        <end position="87"/>
    </location>
</feature>
<comment type="caution">
    <text evidence="2">The sequence shown here is derived from an EMBL/GenBank/DDBJ whole genome shotgun (WGS) entry which is preliminary data.</text>
</comment>
<evidence type="ECO:0000313" key="3">
    <source>
        <dbReference type="Proteomes" id="UP000236291"/>
    </source>
</evidence>
<dbReference type="EMBL" id="ASHM01121621">
    <property type="protein sequence ID" value="PNX56961.1"/>
    <property type="molecule type" value="Genomic_DNA"/>
</dbReference>
<organism evidence="2 3">
    <name type="scientific">Trifolium pratense</name>
    <name type="common">Red clover</name>
    <dbReference type="NCBI Taxonomy" id="57577"/>
    <lineage>
        <taxon>Eukaryota</taxon>
        <taxon>Viridiplantae</taxon>
        <taxon>Streptophyta</taxon>
        <taxon>Embryophyta</taxon>
        <taxon>Tracheophyta</taxon>
        <taxon>Spermatophyta</taxon>
        <taxon>Magnoliopsida</taxon>
        <taxon>eudicotyledons</taxon>
        <taxon>Gunneridae</taxon>
        <taxon>Pentapetalae</taxon>
        <taxon>rosids</taxon>
        <taxon>fabids</taxon>
        <taxon>Fabales</taxon>
        <taxon>Fabaceae</taxon>
        <taxon>Papilionoideae</taxon>
        <taxon>50 kb inversion clade</taxon>
        <taxon>NPAAA clade</taxon>
        <taxon>Hologalegina</taxon>
        <taxon>IRL clade</taxon>
        <taxon>Trifolieae</taxon>
        <taxon>Trifolium</taxon>
    </lineage>
</organism>
<reference evidence="2 3" key="1">
    <citation type="journal article" date="2014" name="Am. J. Bot.">
        <title>Genome assembly and annotation for red clover (Trifolium pratense; Fabaceae).</title>
        <authorList>
            <person name="Istvanek J."/>
            <person name="Jaros M."/>
            <person name="Krenek A."/>
            <person name="Repkova J."/>
        </authorList>
    </citation>
    <scope>NUCLEOTIDE SEQUENCE [LARGE SCALE GENOMIC DNA]</scope>
    <source>
        <strain evidence="3">cv. Tatra</strain>
        <tissue evidence="2">Young leaves</tissue>
    </source>
</reference>
<feature type="non-terminal residue" evidence="2">
    <location>
        <position position="87"/>
    </location>
</feature>
<dbReference type="Proteomes" id="UP000236291">
    <property type="component" value="Unassembled WGS sequence"/>
</dbReference>